<dbReference type="AlphaFoldDB" id="A0A0S4QLA1"/>
<evidence type="ECO:0000256" key="4">
    <source>
        <dbReference type="ARBA" id="ARBA00022723"/>
    </source>
</evidence>
<evidence type="ECO:0000256" key="8">
    <source>
        <dbReference type="SAM" id="MobiDB-lite"/>
    </source>
</evidence>
<evidence type="ECO:0000313" key="9">
    <source>
        <dbReference type="EMBL" id="CUU56221.1"/>
    </source>
</evidence>
<dbReference type="GO" id="GO:0046872">
    <property type="term" value="F:metal ion binding"/>
    <property type="evidence" value="ECO:0007669"/>
    <property type="project" value="UniProtKB-KW"/>
</dbReference>
<dbReference type="InterPro" id="IPR023214">
    <property type="entry name" value="HAD_sf"/>
</dbReference>
<dbReference type="InterPro" id="IPR004446">
    <property type="entry name" value="Heptose_bisP_phosphatase"/>
</dbReference>
<dbReference type="Proteomes" id="UP000198802">
    <property type="component" value="Unassembled WGS sequence"/>
</dbReference>
<evidence type="ECO:0000256" key="5">
    <source>
        <dbReference type="ARBA" id="ARBA00022801"/>
    </source>
</evidence>
<dbReference type="GO" id="GO:0016791">
    <property type="term" value="F:phosphatase activity"/>
    <property type="evidence" value="ECO:0007669"/>
    <property type="project" value="InterPro"/>
</dbReference>
<dbReference type="Pfam" id="PF13242">
    <property type="entry name" value="Hydrolase_like"/>
    <property type="match status" value="1"/>
</dbReference>
<evidence type="ECO:0000256" key="1">
    <source>
        <dbReference type="ARBA" id="ARBA00004496"/>
    </source>
</evidence>
<comment type="subcellular location">
    <subcellularLocation>
        <location evidence="1">Cytoplasm</location>
    </subcellularLocation>
</comment>
<keyword evidence="5 9" id="KW-0378">Hydrolase</keyword>
<sequence length="236" mass="24122">MRSGTTGCVTPDATETPRPGRKAAVPARPEAVLFDRDGTLCRDVPYNDDPRRVVLMPTAAAALRQVRRDGIPTAVVSNQSGIGRGLLTWKAVDAVNARLAALLGDAVTFHVCPHVPTDGCGCRKPAPGLLVTACHTLGVRPQRVVMIGDIGADMAAAAAVGARGVLVPTPATRRAEIAAAPEVAPDLLTALARVFSAPPADVGLLRAGSPAARAVPPVEPTGRRTAVAPSTPLGPA</sequence>
<feature type="region of interest" description="Disordered" evidence="8">
    <location>
        <begin position="212"/>
        <end position="236"/>
    </location>
</feature>
<dbReference type="SUPFAM" id="SSF56784">
    <property type="entry name" value="HAD-like"/>
    <property type="match status" value="1"/>
</dbReference>
<feature type="region of interest" description="Disordered" evidence="8">
    <location>
        <begin position="1"/>
        <end position="26"/>
    </location>
</feature>
<keyword evidence="6" id="KW-0119">Carbohydrate metabolism</keyword>
<reference evidence="10" key="1">
    <citation type="submission" date="2015-11" db="EMBL/GenBank/DDBJ databases">
        <authorList>
            <person name="Varghese N."/>
        </authorList>
    </citation>
    <scope>NUCLEOTIDE SEQUENCE [LARGE SCALE GENOMIC DNA]</scope>
    <source>
        <strain evidence="10">DSM 45899</strain>
    </source>
</reference>
<keyword evidence="4" id="KW-0479">Metal-binding</keyword>
<dbReference type="PANTHER" id="PTHR42891:SF1">
    <property type="entry name" value="D-GLYCERO-BETA-D-MANNO-HEPTOSE-1,7-BISPHOSPHATE 7-PHOSPHATASE"/>
    <property type="match status" value="1"/>
</dbReference>
<evidence type="ECO:0000256" key="3">
    <source>
        <dbReference type="ARBA" id="ARBA00022490"/>
    </source>
</evidence>
<comment type="similarity">
    <text evidence="2">Belongs to the GmhB family.</text>
</comment>
<dbReference type="GO" id="GO:0005975">
    <property type="term" value="P:carbohydrate metabolic process"/>
    <property type="evidence" value="ECO:0007669"/>
    <property type="project" value="InterPro"/>
</dbReference>
<organism evidence="9 10">
    <name type="scientific">Parafrankia irregularis</name>
    <dbReference type="NCBI Taxonomy" id="795642"/>
    <lineage>
        <taxon>Bacteria</taxon>
        <taxon>Bacillati</taxon>
        <taxon>Actinomycetota</taxon>
        <taxon>Actinomycetes</taxon>
        <taxon>Frankiales</taxon>
        <taxon>Frankiaceae</taxon>
        <taxon>Parafrankia</taxon>
    </lineage>
</organism>
<proteinExistence type="inferred from homology"/>
<dbReference type="GO" id="GO:0005737">
    <property type="term" value="C:cytoplasm"/>
    <property type="evidence" value="ECO:0007669"/>
    <property type="project" value="UniProtKB-SubCell"/>
</dbReference>
<dbReference type="NCBIfam" id="TIGR01656">
    <property type="entry name" value="Histidinol-ppas"/>
    <property type="match status" value="1"/>
</dbReference>
<evidence type="ECO:0000313" key="10">
    <source>
        <dbReference type="Proteomes" id="UP000198802"/>
    </source>
</evidence>
<name>A0A0S4QLA1_9ACTN</name>
<evidence type="ECO:0000256" key="2">
    <source>
        <dbReference type="ARBA" id="ARBA00005628"/>
    </source>
</evidence>
<dbReference type="PANTHER" id="PTHR42891">
    <property type="entry name" value="D-GLYCERO-BETA-D-MANNO-HEPTOSE-1,7-BISPHOSPHATE 7-PHOSPHATASE"/>
    <property type="match status" value="1"/>
</dbReference>
<dbReference type="InterPro" id="IPR006543">
    <property type="entry name" value="Histidinol-phos"/>
</dbReference>
<evidence type="ECO:0000256" key="6">
    <source>
        <dbReference type="ARBA" id="ARBA00023277"/>
    </source>
</evidence>
<dbReference type="InterPro" id="IPR006549">
    <property type="entry name" value="HAD-SF_hydro_IIIA"/>
</dbReference>
<keyword evidence="10" id="KW-1185">Reference proteome</keyword>
<dbReference type="EMBL" id="FAOZ01000007">
    <property type="protein sequence ID" value="CUU56221.1"/>
    <property type="molecule type" value="Genomic_DNA"/>
</dbReference>
<evidence type="ECO:0000256" key="7">
    <source>
        <dbReference type="ARBA" id="ARBA00031828"/>
    </source>
</evidence>
<gene>
    <name evidence="9" type="ORF">Ga0074812_107105</name>
</gene>
<protein>
    <recommendedName>
        <fullName evidence="7">D,D-heptose 1,7-bisphosphate phosphatase</fullName>
    </recommendedName>
</protein>
<accession>A0A0S4QLA1</accession>
<dbReference type="NCBIfam" id="TIGR01662">
    <property type="entry name" value="HAD-SF-IIIA"/>
    <property type="match status" value="1"/>
</dbReference>
<dbReference type="Gene3D" id="3.40.50.1000">
    <property type="entry name" value="HAD superfamily/HAD-like"/>
    <property type="match status" value="1"/>
</dbReference>
<keyword evidence="3" id="KW-0963">Cytoplasm</keyword>
<dbReference type="InterPro" id="IPR036412">
    <property type="entry name" value="HAD-like_sf"/>
</dbReference>